<dbReference type="Gene3D" id="3.40.190.10">
    <property type="entry name" value="Periplasmic binding protein-like II"/>
    <property type="match status" value="2"/>
</dbReference>
<dbReference type="STRING" id="1111454.HMPREF1250_0813"/>
<dbReference type="GO" id="GO:0030288">
    <property type="term" value="C:outer membrane-bounded periplasmic space"/>
    <property type="evidence" value="ECO:0007669"/>
    <property type="project" value="TreeGrafter"/>
</dbReference>
<protein>
    <submittedName>
        <fullName evidence="3">Oligopeptide ABC transporter, oligopeptide-binding protein</fullName>
    </submittedName>
</protein>
<dbReference type="Proteomes" id="UP000017090">
    <property type="component" value="Unassembled WGS sequence"/>
</dbReference>
<dbReference type="PATRIC" id="fig|1111454.3.peg.1697"/>
<proteinExistence type="predicted"/>
<reference evidence="3 4" key="1">
    <citation type="submission" date="2013-09" db="EMBL/GenBank/DDBJ databases">
        <authorList>
            <person name="Durkin A.S."/>
            <person name="Haft D.R."/>
            <person name="McCorrison J."/>
            <person name="Torralba M."/>
            <person name="Gillis M."/>
            <person name="Haft D.H."/>
            <person name="Methe B."/>
            <person name="Sutton G."/>
            <person name="Nelson K.E."/>
        </authorList>
    </citation>
    <scope>NUCLEOTIDE SEQUENCE [LARGE SCALE GENOMIC DNA]</scope>
    <source>
        <strain evidence="3 4">BV3C16-1</strain>
    </source>
</reference>
<dbReference type="GO" id="GO:0015888">
    <property type="term" value="P:thiamine transport"/>
    <property type="evidence" value="ECO:0007669"/>
    <property type="project" value="TreeGrafter"/>
</dbReference>
<evidence type="ECO:0000256" key="1">
    <source>
        <dbReference type="ARBA" id="ARBA00022729"/>
    </source>
</evidence>
<accession>U7UFV5</accession>
<evidence type="ECO:0000313" key="3">
    <source>
        <dbReference type="EMBL" id="ERT58176.1"/>
    </source>
</evidence>
<dbReference type="eggNOG" id="COG1840">
    <property type="taxonomic scope" value="Bacteria"/>
</dbReference>
<dbReference type="GO" id="GO:0030975">
    <property type="term" value="F:thiamine binding"/>
    <property type="evidence" value="ECO:0007669"/>
    <property type="project" value="TreeGrafter"/>
</dbReference>
<organism evidence="3 4">
    <name type="scientific">Megasphaera vaginalis</name>
    <name type="common">ex Srinivasan et al. 2021</name>
    <dbReference type="NCBI Taxonomy" id="1111454"/>
    <lineage>
        <taxon>Bacteria</taxon>
        <taxon>Bacillati</taxon>
        <taxon>Bacillota</taxon>
        <taxon>Negativicutes</taxon>
        <taxon>Veillonellales</taxon>
        <taxon>Veillonellaceae</taxon>
        <taxon>Megasphaera</taxon>
    </lineage>
</organism>
<dbReference type="PANTHER" id="PTHR30006">
    <property type="entry name" value="THIAMINE-BINDING PERIPLASMIC PROTEIN-RELATED"/>
    <property type="match status" value="1"/>
</dbReference>
<dbReference type="GO" id="GO:0030976">
    <property type="term" value="F:thiamine pyrophosphate binding"/>
    <property type="evidence" value="ECO:0007669"/>
    <property type="project" value="TreeGrafter"/>
</dbReference>
<comment type="caution">
    <text evidence="3">The sequence shown here is derived from an EMBL/GenBank/DDBJ whole genome shotgun (WGS) entry which is preliminary data.</text>
</comment>
<keyword evidence="1" id="KW-0732">Signal</keyword>
<name>U7UFV5_9FIRM</name>
<keyword evidence="2" id="KW-0812">Transmembrane</keyword>
<dbReference type="AlphaFoldDB" id="U7UFV5"/>
<evidence type="ECO:0000313" key="4">
    <source>
        <dbReference type="Proteomes" id="UP000017090"/>
    </source>
</evidence>
<dbReference type="PANTHER" id="PTHR30006:SF2">
    <property type="entry name" value="ABC TRANSPORTER SUBSTRATE-BINDING PROTEIN"/>
    <property type="match status" value="1"/>
</dbReference>
<evidence type="ECO:0000256" key="2">
    <source>
        <dbReference type="SAM" id="Phobius"/>
    </source>
</evidence>
<gene>
    <name evidence="3" type="ORF">HMPREF1250_0813</name>
</gene>
<dbReference type="RefSeq" id="WP_023054187.1">
    <property type="nucleotide sequence ID" value="NZ_AWXA01000046.1"/>
</dbReference>
<dbReference type="EMBL" id="AWXA01000046">
    <property type="protein sequence ID" value="ERT58176.1"/>
    <property type="molecule type" value="Genomic_DNA"/>
</dbReference>
<keyword evidence="4" id="KW-1185">Reference proteome</keyword>
<dbReference type="OrthoDB" id="3034376at2"/>
<sequence>MIKKQMPFVGIIFFVISVLALCAYVIEEQQAAKAAAAYEAERHLVVVSDLPDAVNRDLAAAFYEETKLRIQIRTESDDTIRRLLKDPNERIPDFVIASEETLYSEDGLQHLKASSSERAAAVPERFKAADGNWTGLWFDPLVFVVSRDYYARRGREINYWDDLLTDPQVVVAFPDLAATDLTGNFLFHFVSLRGQDNASLYFKTLQNHIGAYSTSLSPIILRVAGNDAQIGITDGAAARQYRNDGAPIYILYPQDGTAYWLTGAALTQWCADDELATAFMDWLLSSPVDGILQKNHLYLNYTTDALPAHVDSRGHSPVFFDMAQVVTEKERRQVQDWWIKTIRFGKGM</sequence>
<keyword evidence="2" id="KW-1133">Transmembrane helix</keyword>
<keyword evidence="2" id="KW-0472">Membrane</keyword>
<feature type="transmembrane region" description="Helical" evidence="2">
    <location>
        <begin position="7"/>
        <end position="26"/>
    </location>
</feature>
<dbReference type="Pfam" id="PF13531">
    <property type="entry name" value="SBP_bac_11"/>
    <property type="match status" value="1"/>
</dbReference>
<dbReference type="SUPFAM" id="SSF53850">
    <property type="entry name" value="Periplasmic binding protein-like II"/>
    <property type="match status" value="1"/>
</dbReference>